<dbReference type="EMBL" id="ANOG01000010">
    <property type="protein sequence ID" value="EMI22978.1"/>
    <property type="molecule type" value="Genomic_DNA"/>
</dbReference>
<accession>M5RUF8</accession>
<dbReference type="RefSeq" id="WP_008689856.1">
    <property type="nucleotide sequence ID" value="NZ_ANOG01000010.1"/>
</dbReference>
<protein>
    <submittedName>
        <fullName evidence="1">Uncharacterized protein</fullName>
    </submittedName>
</protein>
<organism evidence="1 2">
    <name type="scientific">Rhodopirellula maiorica SM1</name>
    <dbReference type="NCBI Taxonomy" id="1265738"/>
    <lineage>
        <taxon>Bacteria</taxon>
        <taxon>Pseudomonadati</taxon>
        <taxon>Planctomycetota</taxon>
        <taxon>Planctomycetia</taxon>
        <taxon>Pirellulales</taxon>
        <taxon>Pirellulaceae</taxon>
        <taxon>Novipirellula</taxon>
    </lineage>
</organism>
<name>M5RUF8_9BACT</name>
<keyword evidence="2" id="KW-1185">Reference proteome</keyword>
<evidence type="ECO:0000313" key="1">
    <source>
        <dbReference type="EMBL" id="EMI22978.1"/>
    </source>
</evidence>
<sequence length="50" mass="5798">MDHPVIKRLVKNLSINFDSWSKAVPEVIEKPTKKHRVEEWALAEEQELGA</sequence>
<evidence type="ECO:0000313" key="2">
    <source>
        <dbReference type="Proteomes" id="UP000011991"/>
    </source>
</evidence>
<gene>
    <name evidence="1" type="ORF">RMSM_00088</name>
</gene>
<reference evidence="1 2" key="1">
    <citation type="journal article" date="2013" name="Mar. Genomics">
        <title>Expression of sulfatases in Rhodopirellula baltica and the diversity of sulfatases in the genus Rhodopirellula.</title>
        <authorList>
            <person name="Wegner C.E."/>
            <person name="Richter-Heitmann T."/>
            <person name="Klindworth A."/>
            <person name="Klockow C."/>
            <person name="Richter M."/>
            <person name="Achstetter T."/>
            <person name="Glockner F.O."/>
            <person name="Harder J."/>
        </authorList>
    </citation>
    <scope>NUCLEOTIDE SEQUENCE [LARGE SCALE GENOMIC DNA]</scope>
    <source>
        <strain evidence="1 2">SM1</strain>
    </source>
</reference>
<proteinExistence type="predicted"/>
<dbReference type="Proteomes" id="UP000011991">
    <property type="component" value="Unassembled WGS sequence"/>
</dbReference>
<dbReference type="PATRIC" id="fig|1265738.3.peg.88"/>
<dbReference type="AlphaFoldDB" id="M5RUF8"/>
<comment type="caution">
    <text evidence="1">The sequence shown here is derived from an EMBL/GenBank/DDBJ whole genome shotgun (WGS) entry which is preliminary data.</text>
</comment>